<evidence type="ECO:0000313" key="11">
    <source>
        <dbReference type="RefSeq" id="XP_013908187.1"/>
    </source>
</evidence>
<dbReference type="GO" id="GO:0004506">
    <property type="term" value="F:squalene monooxygenase activity"/>
    <property type="evidence" value="ECO:0007669"/>
    <property type="project" value="UniProtKB-UniRule"/>
</dbReference>
<evidence type="ECO:0000256" key="8">
    <source>
        <dbReference type="SAM" id="Phobius"/>
    </source>
</evidence>
<dbReference type="KEGG" id="tsr:106538261"/>
<evidence type="ECO:0000256" key="7">
    <source>
        <dbReference type="RuleBase" id="RU367121"/>
    </source>
</evidence>
<keyword evidence="10" id="KW-1185">Reference proteome</keyword>
<keyword evidence="6 7" id="KW-0472">Membrane</keyword>
<keyword evidence="4 7" id="KW-0274">FAD</keyword>
<feature type="domain" description="Squalene epoxidase" evidence="9">
    <location>
        <begin position="174"/>
        <end position="213"/>
    </location>
</feature>
<dbReference type="OrthoDB" id="1678617at2759"/>
<dbReference type="GeneID" id="106538261"/>
<keyword evidence="8" id="KW-1133">Transmembrane helix</keyword>
<dbReference type="RefSeq" id="XP_013908187.1">
    <property type="nucleotide sequence ID" value="XM_014052712.1"/>
</dbReference>
<dbReference type="PANTHER" id="PTHR10835:SF0">
    <property type="entry name" value="SQUALENE MONOOXYGENASE"/>
    <property type="match status" value="1"/>
</dbReference>
<evidence type="ECO:0000313" key="10">
    <source>
        <dbReference type="Proteomes" id="UP000504617"/>
    </source>
</evidence>
<dbReference type="GO" id="GO:0008203">
    <property type="term" value="P:cholesterol metabolic process"/>
    <property type="evidence" value="ECO:0007669"/>
    <property type="project" value="TreeGrafter"/>
</dbReference>
<dbReference type="EC" id="1.14.14.17" evidence="7"/>
<keyword evidence="8" id="KW-0812">Transmembrane</keyword>
<dbReference type="InterPro" id="IPR013698">
    <property type="entry name" value="Squalene_epoxidase"/>
</dbReference>
<evidence type="ECO:0000256" key="3">
    <source>
        <dbReference type="ARBA" id="ARBA00022630"/>
    </source>
</evidence>
<dbReference type="GO" id="GO:0016126">
    <property type="term" value="P:sterol biosynthetic process"/>
    <property type="evidence" value="ECO:0007669"/>
    <property type="project" value="UniProtKB-UniRule"/>
</dbReference>
<gene>
    <name evidence="11" type="primary">LOC106538261</name>
</gene>
<feature type="transmembrane region" description="Helical" evidence="8">
    <location>
        <begin position="59"/>
        <end position="78"/>
    </location>
</feature>
<dbReference type="GO" id="GO:0050660">
    <property type="term" value="F:flavin adenine dinucleotide binding"/>
    <property type="evidence" value="ECO:0007669"/>
    <property type="project" value="UniProtKB-UniRule"/>
</dbReference>
<evidence type="ECO:0000256" key="4">
    <source>
        <dbReference type="ARBA" id="ARBA00022827"/>
    </source>
</evidence>
<evidence type="ECO:0000259" key="9">
    <source>
        <dbReference type="Pfam" id="PF08491"/>
    </source>
</evidence>
<sequence>MWTFLGIASFIYVYKKCGDLLSYANKEVLISTMVFFSLGLMLSYWYRSWGPQPQNKQKPHCGMFSNFLAALPFVGFFWTKSHTDSLEKLQTKTRKASHELYCKIKIEEAVEGIDAHTINGYIVHNLENKSEVEIPYPCTAEHRVQNGKAFHHGRFIMGLRRAAISEPNGHKGNDAVMSCFLCLTDSLHKLRRACFFYFKLGGKCVSGPVGLLSM</sequence>
<comment type="function">
    <text evidence="7">Catalyzes the stereospecific oxidation of squalene to (S)-2,3-epoxysqualene, and is considered to be a rate-limiting enzyme in steroid biosynthesis.</text>
</comment>
<name>A0A6I9X2X1_9SAUR</name>
<organism evidence="10 11">
    <name type="scientific">Thamnophis sirtalis</name>
    <dbReference type="NCBI Taxonomy" id="35019"/>
    <lineage>
        <taxon>Eukaryota</taxon>
        <taxon>Metazoa</taxon>
        <taxon>Chordata</taxon>
        <taxon>Craniata</taxon>
        <taxon>Vertebrata</taxon>
        <taxon>Euteleostomi</taxon>
        <taxon>Lepidosauria</taxon>
        <taxon>Squamata</taxon>
        <taxon>Bifurcata</taxon>
        <taxon>Unidentata</taxon>
        <taxon>Episquamata</taxon>
        <taxon>Toxicofera</taxon>
        <taxon>Serpentes</taxon>
        <taxon>Colubroidea</taxon>
        <taxon>Colubridae</taxon>
        <taxon>Natricinae</taxon>
        <taxon>Thamnophis</taxon>
    </lineage>
</organism>
<keyword evidence="5 7" id="KW-0560">Oxidoreductase</keyword>
<evidence type="ECO:0000256" key="1">
    <source>
        <dbReference type="ARBA" id="ARBA00001974"/>
    </source>
</evidence>
<accession>A0A6I9X2X1</accession>
<evidence type="ECO:0000256" key="5">
    <source>
        <dbReference type="ARBA" id="ARBA00023002"/>
    </source>
</evidence>
<evidence type="ECO:0000256" key="6">
    <source>
        <dbReference type="ARBA" id="ARBA00023136"/>
    </source>
</evidence>
<keyword evidence="3 7" id="KW-0285">Flavoprotein</keyword>
<comment type="cofactor">
    <cofactor evidence="1 7">
        <name>FAD</name>
        <dbReference type="ChEBI" id="CHEBI:57692"/>
    </cofactor>
</comment>
<comment type="similarity">
    <text evidence="7">Belongs to the squalene monooxygenase family.</text>
</comment>
<feature type="transmembrane region" description="Helical" evidence="8">
    <location>
        <begin position="28"/>
        <end position="47"/>
    </location>
</feature>
<dbReference type="AlphaFoldDB" id="A0A6I9X2X1"/>
<dbReference type="Proteomes" id="UP000504617">
    <property type="component" value="Unplaced"/>
</dbReference>
<reference evidence="11" key="1">
    <citation type="submission" date="2025-08" db="UniProtKB">
        <authorList>
            <consortium name="RefSeq"/>
        </authorList>
    </citation>
    <scope>IDENTIFICATION</scope>
    <source>
        <tissue evidence="11">Skeletal muscle</tissue>
    </source>
</reference>
<dbReference type="PANTHER" id="PTHR10835">
    <property type="entry name" value="SQUALENE MONOOXYGENASE"/>
    <property type="match status" value="1"/>
</dbReference>
<proteinExistence type="inferred from homology"/>
<dbReference type="UniPathway" id="UPA00767">
    <property type="reaction ID" value="UER00752"/>
</dbReference>
<dbReference type="Pfam" id="PF08491">
    <property type="entry name" value="SE"/>
    <property type="match status" value="1"/>
</dbReference>
<keyword evidence="7" id="KW-0256">Endoplasmic reticulum</keyword>
<dbReference type="InterPro" id="IPR040125">
    <property type="entry name" value="Squalene_monox"/>
</dbReference>
<protein>
    <recommendedName>
        <fullName evidence="7">Squalene monooxygenase</fullName>
        <ecNumber evidence="7">1.14.14.17</ecNumber>
    </recommendedName>
</protein>
<comment type="catalytic activity">
    <reaction evidence="7">
        <text>squalene + reduced [NADPH--hemoprotein reductase] + O2 = (S)-2,3-epoxysqualene + oxidized [NADPH--hemoprotein reductase] + H2O + H(+)</text>
        <dbReference type="Rhea" id="RHEA:25282"/>
        <dbReference type="Rhea" id="RHEA-COMP:11964"/>
        <dbReference type="Rhea" id="RHEA-COMP:11965"/>
        <dbReference type="ChEBI" id="CHEBI:15377"/>
        <dbReference type="ChEBI" id="CHEBI:15378"/>
        <dbReference type="ChEBI" id="CHEBI:15379"/>
        <dbReference type="ChEBI" id="CHEBI:15440"/>
        <dbReference type="ChEBI" id="CHEBI:15441"/>
        <dbReference type="ChEBI" id="CHEBI:57618"/>
        <dbReference type="ChEBI" id="CHEBI:58210"/>
        <dbReference type="EC" id="1.14.14.17"/>
    </reaction>
</comment>
<evidence type="ECO:0000256" key="2">
    <source>
        <dbReference type="ARBA" id="ARBA00004370"/>
    </source>
</evidence>
<dbReference type="GO" id="GO:0005789">
    <property type="term" value="C:endoplasmic reticulum membrane"/>
    <property type="evidence" value="ECO:0007669"/>
    <property type="project" value="UniProtKB-SubCell"/>
</dbReference>
<comment type="subcellular location">
    <subcellularLocation>
        <location evidence="7">Endoplasmic reticulum membrane</location>
        <topology evidence="7">Peripheral membrane protein</topology>
    </subcellularLocation>
    <subcellularLocation>
        <location evidence="2">Membrane</location>
    </subcellularLocation>
</comment>